<dbReference type="EMBL" id="CM000849">
    <property type="protein sequence ID" value="KRH08515.1"/>
    <property type="molecule type" value="Genomic_DNA"/>
</dbReference>
<feature type="compositionally biased region" description="Basic and acidic residues" evidence="1">
    <location>
        <begin position="10"/>
        <end position="20"/>
    </location>
</feature>
<evidence type="ECO:0000313" key="2">
    <source>
        <dbReference type="EMBL" id="KRH08515.1"/>
    </source>
</evidence>
<reference evidence="2 3" key="1">
    <citation type="journal article" date="2010" name="Nature">
        <title>Genome sequence of the palaeopolyploid soybean.</title>
        <authorList>
            <person name="Schmutz J."/>
            <person name="Cannon S.B."/>
            <person name="Schlueter J."/>
            <person name="Ma J."/>
            <person name="Mitros T."/>
            <person name="Nelson W."/>
            <person name="Hyten D.L."/>
            <person name="Song Q."/>
            <person name="Thelen J.J."/>
            <person name="Cheng J."/>
            <person name="Xu D."/>
            <person name="Hellsten U."/>
            <person name="May G.D."/>
            <person name="Yu Y."/>
            <person name="Sakurai T."/>
            <person name="Umezawa T."/>
            <person name="Bhattacharyya M.K."/>
            <person name="Sandhu D."/>
            <person name="Valliyodan B."/>
            <person name="Lindquist E."/>
            <person name="Peto M."/>
            <person name="Grant D."/>
            <person name="Shu S."/>
            <person name="Goodstein D."/>
            <person name="Barry K."/>
            <person name="Futrell-Griggs M."/>
            <person name="Abernathy B."/>
            <person name="Du J."/>
            <person name="Tian Z."/>
            <person name="Zhu L."/>
            <person name="Gill N."/>
            <person name="Joshi T."/>
            <person name="Libault M."/>
            <person name="Sethuraman A."/>
            <person name="Zhang X.-C."/>
            <person name="Shinozaki K."/>
            <person name="Nguyen H.T."/>
            <person name="Wing R.A."/>
            <person name="Cregan P."/>
            <person name="Specht J."/>
            <person name="Grimwood J."/>
            <person name="Rokhsar D."/>
            <person name="Stacey G."/>
            <person name="Shoemaker R.C."/>
            <person name="Jackson S.A."/>
        </authorList>
    </citation>
    <scope>NUCLEOTIDE SEQUENCE [LARGE SCALE GENOMIC DNA]</scope>
    <source>
        <strain evidence="3">cv. Williams 82</strain>
        <tissue evidence="2">Callus</tissue>
    </source>
</reference>
<feature type="region of interest" description="Disordered" evidence="1">
    <location>
        <begin position="1"/>
        <end position="50"/>
    </location>
</feature>
<dbReference type="EnsemblPlants" id="KRH08515">
    <property type="protein sequence ID" value="KRH08515"/>
    <property type="gene ID" value="GLYMA_16G154500"/>
</dbReference>
<dbReference type="InParanoid" id="K7MHJ0"/>
<evidence type="ECO:0000256" key="1">
    <source>
        <dbReference type="SAM" id="MobiDB-lite"/>
    </source>
</evidence>
<accession>K7MHJ0</accession>
<evidence type="ECO:0000313" key="3">
    <source>
        <dbReference type="EnsemblPlants" id="KRH08515"/>
    </source>
</evidence>
<reference evidence="3" key="2">
    <citation type="submission" date="2018-02" db="UniProtKB">
        <authorList>
            <consortium name="EnsemblPlants"/>
        </authorList>
    </citation>
    <scope>IDENTIFICATION</scope>
    <source>
        <strain evidence="3">Williams 82</strain>
    </source>
</reference>
<protein>
    <submittedName>
        <fullName evidence="2 3">Uncharacterized protein</fullName>
    </submittedName>
</protein>
<feature type="compositionally biased region" description="Low complexity" evidence="1">
    <location>
        <begin position="41"/>
        <end position="50"/>
    </location>
</feature>
<reference evidence="2" key="3">
    <citation type="submission" date="2018-07" db="EMBL/GenBank/DDBJ databases">
        <title>WGS assembly of Glycine max.</title>
        <authorList>
            <person name="Schmutz J."/>
            <person name="Cannon S."/>
            <person name="Schlueter J."/>
            <person name="Ma J."/>
            <person name="Mitros T."/>
            <person name="Nelson W."/>
            <person name="Hyten D."/>
            <person name="Song Q."/>
            <person name="Thelen J."/>
            <person name="Cheng J."/>
            <person name="Xu D."/>
            <person name="Hellsten U."/>
            <person name="May G."/>
            <person name="Yu Y."/>
            <person name="Sakurai T."/>
            <person name="Umezawa T."/>
            <person name="Bhattacharyya M."/>
            <person name="Sandhu D."/>
            <person name="Valliyodan B."/>
            <person name="Lindquist E."/>
            <person name="Peto M."/>
            <person name="Grant D."/>
            <person name="Shu S."/>
            <person name="Goodstein D."/>
            <person name="Barry K."/>
            <person name="Futrell-Griggs M."/>
            <person name="Abernathy B."/>
            <person name="Du J."/>
            <person name="Tian Z."/>
            <person name="Zhu L."/>
            <person name="Gill N."/>
            <person name="Joshi T."/>
            <person name="Libault M."/>
            <person name="Sethuraman A."/>
            <person name="Zhang X."/>
            <person name="Shinozaki K."/>
            <person name="Nguyen H."/>
            <person name="Wing R."/>
            <person name="Cregan P."/>
            <person name="Specht J."/>
            <person name="Grimwood J."/>
            <person name="Rokhsar D."/>
            <person name="Stacey G."/>
            <person name="Shoemaker R."/>
            <person name="Jackson S."/>
        </authorList>
    </citation>
    <scope>NUCLEOTIDE SEQUENCE</scope>
    <source>
        <tissue evidence="2">Callus</tissue>
    </source>
</reference>
<dbReference type="HOGENOM" id="CLU_2089147_0_0_1"/>
<dbReference type="AlphaFoldDB" id="K7MHJ0"/>
<dbReference type="PaxDb" id="3847-GLYMA16G27080.1"/>
<dbReference type="Proteomes" id="UP000008827">
    <property type="component" value="Chromosome 16"/>
</dbReference>
<name>K7MHJ0_SOYBN</name>
<evidence type="ECO:0000313" key="4">
    <source>
        <dbReference type="Proteomes" id="UP000008827"/>
    </source>
</evidence>
<keyword evidence="4" id="KW-1185">Reference proteome</keyword>
<gene>
    <name evidence="2" type="ORF">GLYMA_16G154500</name>
</gene>
<organism evidence="3">
    <name type="scientific">Glycine max</name>
    <name type="common">Soybean</name>
    <name type="synonym">Glycine hispida</name>
    <dbReference type="NCBI Taxonomy" id="3847"/>
    <lineage>
        <taxon>Eukaryota</taxon>
        <taxon>Viridiplantae</taxon>
        <taxon>Streptophyta</taxon>
        <taxon>Embryophyta</taxon>
        <taxon>Tracheophyta</taxon>
        <taxon>Spermatophyta</taxon>
        <taxon>Magnoliopsida</taxon>
        <taxon>eudicotyledons</taxon>
        <taxon>Gunneridae</taxon>
        <taxon>Pentapetalae</taxon>
        <taxon>rosids</taxon>
        <taxon>fabids</taxon>
        <taxon>Fabales</taxon>
        <taxon>Fabaceae</taxon>
        <taxon>Papilionoideae</taxon>
        <taxon>50 kb inversion clade</taxon>
        <taxon>NPAAA clade</taxon>
        <taxon>indigoferoid/millettioid clade</taxon>
        <taxon>Phaseoleae</taxon>
        <taxon>Glycine</taxon>
        <taxon>Glycine subgen. Soja</taxon>
    </lineage>
</organism>
<proteinExistence type="predicted"/>
<dbReference type="Gramene" id="KRH08515">
    <property type="protein sequence ID" value="KRH08515"/>
    <property type="gene ID" value="GLYMA_16G154500"/>
</dbReference>
<sequence>MDSGQISMTHESHNSFHQEAQEPLQHPRGTKYLCSSRFPAQNPQSQLSTTTSNTRTLLMLQLSTIHLLQGYHHPLADSGQVLSSSAAASLVSTAEQCFPPALARSETWGTSQPAVRC</sequence>